<evidence type="ECO:0000313" key="1">
    <source>
        <dbReference type="EMBL" id="KAF0726474.1"/>
    </source>
</evidence>
<name>A0A6G0WH48_9STRA</name>
<sequence length="381" mass="42859">MLPFLPLQALEQAYELTLAHTDEIGVVFGPWYNAYGLERIPRLLAALPFMKLMALAHCVRVGDKQLLQVIASISTEDIPRVRDFVGELVAIAIDSDQVDILAALECIGYTREIYKGELVFGIGDAVSQGHMTMADYLASEVKKIDTKSLKDFFNGADRARMKTNLTTIFATKTFEGLQWLLQVWTKLLPSTWMTRCRRDCRTLALQFEAWDILTMLTKDERNKTAKYDEDLIHAMRLALLEGVTWLLSSAGVVAKSWHIVEASKTFQCGNPNSSAILERLLANWLPTVLGTSTKVVCLDTSMDEALRRGYLEAIQVIWKMTASTSTLQQYGTPSTIREFAALGVFTKYVAPNPHWSCDGWVPIVPKDATEIEYRYTIIDMV</sequence>
<reference evidence="1 2" key="1">
    <citation type="submission" date="2019-07" db="EMBL/GenBank/DDBJ databases">
        <title>Genomics analysis of Aphanomyces spp. identifies a new class of oomycete effector associated with host adaptation.</title>
        <authorList>
            <person name="Gaulin E."/>
        </authorList>
    </citation>
    <scope>NUCLEOTIDE SEQUENCE [LARGE SCALE GENOMIC DNA]</scope>
    <source>
        <strain evidence="1 2">ATCC 201684</strain>
    </source>
</reference>
<keyword evidence="2" id="KW-1185">Reference proteome</keyword>
<accession>A0A6G0WH48</accession>
<gene>
    <name evidence="1" type="ORF">Ae201684_015288</name>
</gene>
<dbReference type="AlphaFoldDB" id="A0A6G0WH48"/>
<dbReference type="Proteomes" id="UP000481153">
    <property type="component" value="Unassembled WGS sequence"/>
</dbReference>
<protein>
    <submittedName>
        <fullName evidence="1">Uncharacterized protein</fullName>
    </submittedName>
</protein>
<evidence type="ECO:0000313" key="2">
    <source>
        <dbReference type="Proteomes" id="UP000481153"/>
    </source>
</evidence>
<organism evidence="1 2">
    <name type="scientific">Aphanomyces euteiches</name>
    <dbReference type="NCBI Taxonomy" id="100861"/>
    <lineage>
        <taxon>Eukaryota</taxon>
        <taxon>Sar</taxon>
        <taxon>Stramenopiles</taxon>
        <taxon>Oomycota</taxon>
        <taxon>Saprolegniomycetes</taxon>
        <taxon>Saprolegniales</taxon>
        <taxon>Verrucalvaceae</taxon>
        <taxon>Aphanomyces</taxon>
    </lineage>
</organism>
<dbReference type="EMBL" id="VJMJ01000215">
    <property type="protein sequence ID" value="KAF0726474.1"/>
    <property type="molecule type" value="Genomic_DNA"/>
</dbReference>
<proteinExistence type="predicted"/>
<dbReference type="VEuPathDB" id="FungiDB:AeMF1_004865"/>
<comment type="caution">
    <text evidence="1">The sequence shown here is derived from an EMBL/GenBank/DDBJ whole genome shotgun (WGS) entry which is preliminary data.</text>
</comment>